<protein>
    <recommendedName>
        <fullName evidence="6">HTH myb-type domain-containing protein</fullName>
    </recommendedName>
</protein>
<name>A0A2T8I462_9POAL</name>
<dbReference type="PANTHER" id="PTHR31314">
    <property type="entry name" value="MYB FAMILY TRANSCRIPTION FACTOR PHL7-LIKE"/>
    <property type="match status" value="1"/>
</dbReference>
<feature type="compositionally biased region" description="Gly residues" evidence="5">
    <location>
        <begin position="312"/>
        <end position="323"/>
    </location>
</feature>
<dbReference type="EMBL" id="CM008054">
    <property type="protein sequence ID" value="PVH32457.1"/>
    <property type="molecule type" value="Genomic_DNA"/>
</dbReference>
<evidence type="ECO:0000256" key="3">
    <source>
        <dbReference type="ARBA" id="ARBA00023163"/>
    </source>
</evidence>
<dbReference type="Gramene" id="PVH32457">
    <property type="protein sequence ID" value="PVH32457"/>
    <property type="gene ID" value="PAHAL_9G400400"/>
</dbReference>
<dbReference type="FunFam" id="1.10.10.60:FF:000002">
    <property type="entry name" value="Myb family transcription factor"/>
    <property type="match status" value="1"/>
</dbReference>
<feature type="region of interest" description="Disordered" evidence="5">
    <location>
        <begin position="248"/>
        <end position="341"/>
    </location>
</feature>
<dbReference type="InterPro" id="IPR009057">
    <property type="entry name" value="Homeodomain-like_sf"/>
</dbReference>
<organism evidence="7">
    <name type="scientific">Panicum hallii</name>
    <dbReference type="NCBI Taxonomy" id="206008"/>
    <lineage>
        <taxon>Eukaryota</taxon>
        <taxon>Viridiplantae</taxon>
        <taxon>Streptophyta</taxon>
        <taxon>Embryophyta</taxon>
        <taxon>Tracheophyta</taxon>
        <taxon>Spermatophyta</taxon>
        <taxon>Magnoliopsida</taxon>
        <taxon>Liliopsida</taxon>
        <taxon>Poales</taxon>
        <taxon>Poaceae</taxon>
        <taxon>PACMAD clade</taxon>
        <taxon>Panicoideae</taxon>
        <taxon>Panicodae</taxon>
        <taxon>Paniceae</taxon>
        <taxon>Panicinae</taxon>
        <taxon>Panicum</taxon>
        <taxon>Panicum sect. Panicum</taxon>
    </lineage>
</organism>
<dbReference type="GO" id="GO:0003677">
    <property type="term" value="F:DNA binding"/>
    <property type="evidence" value="ECO:0007669"/>
    <property type="project" value="UniProtKB-KW"/>
</dbReference>
<dbReference type="InterPro" id="IPR017930">
    <property type="entry name" value="Myb_dom"/>
</dbReference>
<dbReference type="SUPFAM" id="SSF46689">
    <property type="entry name" value="Homeodomain-like"/>
    <property type="match status" value="1"/>
</dbReference>
<dbReference type="NCBIfam" id="TIGR01557">
    <property type="entry name" value="myb_SHAQKYF"/>
    <property type="match status" value="1"/>
</dbReference>
<dbReference type="PANTHER" id="PTHR31314:SF171">
    <property type="entry name" value="HTH MYB-TYPE DOMAIN-CONTAINING PROTEIN"/>
    <property type="match status" value="1"/>
</dbReference>
<sequence length="341" mass="37792">MAGRERVEGAVRQYNRSKVPRLRWTPDLHRRFVQAIHNLGGQHKATPKRVLQMMGVGGLTISHVKSHLQMYRNMRTDDLDMKEMQQVVDRTQMFAGGVRVWTDMAEQDQHGYYCWWCCYSQKESLLHDLQLKRPVSDSEMRTTQKARLQLQVQRQEGLLRGHGMRDGDVPFGMRCGRRSDYHHQAGVGYHCTRATVDEGQQLRSRAWRCPTPTAAAADGGEQHAAPAPDTPPGPLCFLQEQGGEAICGHDATAGNSRWPAAVKKRGGEDRERSSPSLSLTLDSGCCGSRDEADSGRRNSQGSFASSPSTGSAGRGARGCSGQHGGRDRISLDLSLSMPMYT</sequence>
<keyword evidence="2" id="KW-0238">DNA-binding</keyword>
<dbReference type="Pfam" id="PF00249">
    <property type="entry name" value="Myb_DNA-binding"/>
    <property type="match status" value="1"/>
</dbReference>
<keyword evidence="1" id="KW-0805">Transcription regulation</keyword>
<dbReference type="Proteomes" id="UP000243499">
    <property type="component" value="Chromosome 9"/>
</dbReference>
<feature type="region of interest" description="Disordered" evidence="5">
    <location>
        <begin position="212"/>
        <end position="236"/>
    </location>
</feature>
<dbReference type="AlphaFoldDB" id="A0A2T8I462"/>
<accession>A0A2T8I462</accession>
<feature type="domain" description="HTH myb-type" evidence="6">
    <location>
        <begin position="16"/>
        <end position="76"/>
    </location>
</feature>
<dbReference type="PROSITE" id="PS51294">
    <property type="entry name" value="HTH_MYB"/>
    <property type="match status" value="1"/>
</dbReference>
<dbReference type="InterPro" id="IPR046955">
    <property type="entry name" value="PHR1-like"/>
</dbReference>
<keyword evidence="3" id="KW-0804">Transcription</keyword>
<evidence type="ECO:0000256" key="5">
    <source>
        <dbReference type="SAM" id="MobiDB-lite"/>
    </source>
</evidence>
<proteinExistence type="predicted"/>
<keyword evidence="4" id="KW-0539">Nucleus</keyword>
<feature type="compositionally biased region" description="Low complexity" evidence="5">
    <location>
        <begin position="214"/>
        <end position="227"/>
    </location>
</feature>
<evidence type="ECO:0000256" key="1">
    <source>
        <dbReference type="ARBA" id="ARBA00023015"/>
    </source>
</evidence>
<dbReference type="InterPro" id="IPR001005">
    <property type="entry name" value="SANT/Myb"/>
</dbReference>
<dbReference type="GO" id="GO:0003700">
    <property type="term" value="F:DNA-binding transcription factor activity"/>
    <property type="evidence" value="ECO:0007669"/>
    <property type="project" value="InterPro"/>
</dbReference>
<evidence type="ECO:0000256" key="2">
    <source>
        <dbReference type="ARBA" id="ARBA00023125"/>
    </source>
</evidence>
<gene>
    <name evidence="7" type="ORF">PAHAL_9G400400</name>
</gene>
<dbReference type="InterPro" id="IPR006447">
    <property type="entry name" value="Myb_dom_plants"/>
</dbReference>
<dbReference type="Gene3D" id="1.10.10.60">
    <property type="entry name" value="Homeodomain-like"/>
    <property type="match status" value="1"/>
</dbReference>
<evidence type="ECO:0000256" key="4">
    <source>
        <dbReference type="ARBA" id="ARBA00023242"/>
    </source>
</evidence>
<reference evidence="7" key="1">
    <citation type="submission" date="2018-04" db="EMBL/GenBank/DDBJ databases">
        <title>WGS assembly of Panicum hallii.</title>
        <authorList>
            <person name="Lovell J."/>
            <person name="Jenkins J."/>
            <person name="Lowry D."/>
            <person name="Mamidi S."/>
            <person name="Sreedasyam A."/>
            <person name="Weng X."/>
            <person name="Barry K."/>
            <person name="Bonette J."/>
            <person name="Campitelli B."/>
            <person name="Daum C."/>
            <person name="Gordon S."/>
            <person name="Gould B."/>
            <person name="Lipzen A."/>
            <person name="Macqueen A."/>
            <person name="Palacio-Mejia J."/>
            <person name="Plott C."/>
            <person name="Shakirov E."/>
            <person name="Shu S."/>
            <person name="Yoshinaga Y."/>
            <person name="Zane M."/>
            <person name="Rokhsar D."/>
            <person name="Grimwood J."/>
            <person name="Schmutz J."/>
            <person name="Juenger T."/>
        </authorList>
    </citation>
    <scope>NUCLEOTIDE SEQUENCE [LARGE SCALE GENOMIC DNA]</scope>
    <source>
        <strain evidence="7">FIL2</strain>
    </source>
</reference>
<evidence type="ECO:0000313" key="7">
    <source>
        <dbReference type="EMBL" id="PVH32457.1"/>
    </source>
</evidence>
<evidence type="ECO:0000259" key="6">
    <source>
        <dbReference type="PROSITE" id="PS51294"/>
    </source>
</evidence>